<dbReference type="NCBIfam" id="NF007949">
    <property type="entry name" value="PRK10668.1"/>
    <property type="match status" value="1"/>
</dbReference>
<dbReference type="InterPro" id="IPR036271">
    <property type="entry name" value="Tet_transcr_reg_TetR-rel_C_sf"/>
</dbReference>
<evidence type="ECO:0000313" key="8">
    <source>
        <dbReference type="Proteomes" id="UP001596215"/>
    </source>
</evidence>
<evidence type="ECO:0000259" key="6">
    <source>
        <dbReference type="PROSITE" id="PS50977"/>
    </source>
</evidence>
<evidence type="ECO:0000256" key="4">
    <source>
        <dbReference type="ARBA" id="ARBA00023163"/>
    </source>
</evidence>
<dbReference type="EMBL" id="JBHSUC010000009">
    <property type="protein sequence ID" value="MFC6362205.1"/>
    <property type="molecule type" value="Genomic_DNA"/>
</dbReference>
<dbReference type="InterPro" id="IPR001647">
    <property type="entry name" value="HTH_TetR"/>
</dbReference>
<dbReference type="PRINTS" id="PR00455">
    <property type="entry name" value="HTHTETR"/>
</dbReference>
<accession>A0ABW1VQN8</accession>
<evidence type="ECO:0000256" key="3">
    <source>
        <dbReference type="ARBA" id="ARBA00023125"/>
    </source>
</evidence>
<dbReference type="Pfam" id="PF00440">
    <property type="entry name" value="TetR_N"/>
    <property type="match status" value="1"/>
</dbReference>
<dbReference type="PANTHER" id="PTHR43479">
    <property type="entry name" value="ACREF/ENVCD OPERON REPRESSOR-RELATED"/>
    <property type="match status" value="1"/>
</dbReference>
<keyword evidence="4" id="KW-0804">Transcription</keyword>
<evidence type="ECO:0000256" key="5">
    <source>
        <dbReference type="PROSITE-ProRule" id="PRU00335"/>
    </source>
</evidence>
<comment type="caution">
    <text evidence="7">The sequence shown here is derived from an EMBL/GenBank/DDBJ whole genome shotgun (WGS) entry which is preliminary data.</text>
</comment>
<keyword evidence="8" id="KW-1185">Reference proteome</keyword>
<evidence type="ECO:0000256" key="2">
    <source>
        <dbReference type="ARBA" id="ARBA00023015"/>
    </source>
</evidence>
<dbReference type="Proteomes" id="UP001596215">
    <property type="component" value="Unassembled WGS sequence"/>
</dbReference>
<dbReference type="Gene3D" id="1.10.357.10">
    <property type="entry name" value="Tetracycline Repressor, domain 2"/>
    <property type="match status" value="1"/>
</dbReference>
<dbReference type="PROSITE" id="PS50977">
    <property type="entry name" value="HTH_TETR_2"/>
    <property type="match status" value="1"/>
</dbReference>
<dbReference type="InterPro" id="IPR013572">
    <property type="entry name" value="Tscrpt_reg_MAATS_C"/>
</dbReference>
<dbReference type="InterPro" id="IPR023772">
    <property type="entry name" value="DNA-bd_HTH_TetR-type_CS"/>
</dbReference>
<dbReference type="RefSeq" id="WP_212707963.1">
    <property type="nucleotide sequence ID" value="NZ_BAAAFW010000054.1"/>
</dbReference>
<dbReference type="SUPFAM" id="SSF48498">
    <property type="entry name" value="Tetracyclin repressor-like, C-terminal domain"/>
    <property type="match status" value="1"/>
</dbReference>
<keyword evidence="2" id="KW-0805">Transcription regulation</keyword>
<gene>
    <name evidence="7" type="primary">acrR</name>
    <name evidence="7" type="ORF">ACFP73_08865</name>
</gene>
<sequence length="210" mass="24153">MARKTKEQALETRNQILDAALHCFSTHGVSSTSLSDIATRAGVTRGAIYWHFKNKIDILNEIWLQCDEHLDELELEYQKQYPDDPLAQMKALLVTLLQSTVKDHSRRALMEIIFHKCEFVGEMETFQKIQQTVLLECYPKIEASLRKCVSAGQLPEKLNTRQTAIIMRSYISGLMENWLFTPASFDLEKDAPELVEAFIDMLRFSPALQK</sequence>
<protein>
    <submittedName>
        <fullName evidence="7">Multidrug efflux transporter transcriptional repressor AcrR</fullName>
    </submittedName>
</protein>
<organism evidence="7 8">
    <name type="scientific">Tatumella punctata</name>
    <dbReference type="NCBI Taxonomy" id="399969"/>
    <lineage>
        <taxon>Bacteria</taxon>
        <taxon>Pseudomonadati</taxon>
        <taxon>Pseudomonadota</taxon>
        <taxon>Gammaproteobacteria</taxon>
        <taxon>Enterobacterales</taxon>
        <taxon>Erwiniaceae</taxon>
        <taxon>Tatumella</taxon>
    </lineage>
</organism>
<evidence type="ECO:0000313" key="7">
    <source>
        <dbReference type="EMBL" id="MFC6362205.1"/>
    </source>
</evidence>
<dbReference type="PROSITE" id="PS01081">
    <property type="entry name" value="HTH_TETR_1"/>
    <property type="match status" value="1"/>
</dbReference>
<keyword evidence="3 5" id="KW-0238">DNA-binding</keyword>
<reference evidence="8" key="1">
    <citation type="journal article" date="2019" name="Int. J. Syst. Evol. Microbiol.">
        <title>The Global Catalogue of Microorganisms (GCM) 10K type strain sequencing project: providing services to taxonomists for standard genome sequencing and annotation.</title>
        <authorList>
            <consortium name="The Broad Institute Genomics Platform"/>
            <consortium name="The Broad Institute Genome Sequencing Center for Infectious Disease"/>
            <person name="Wu L."/>
            <person name="Ma J."/>
        </authorList>
    </citation>
    <scope>NUCLEOTIDE SEQUENCE [LARGE SCALE GENOMIC DNA]</scope>
    <source>
        <strain evidence="8">CGMCC 4.1530</strain>
    </source>
</reference>
<name>A0ABW1VQN8_9GAMM</name>
<dbReference type="PANTHER" id="PTHR43479:SF11">
    <property type="entry name" value="ACREF_ENVCD OPERON REPRESSOR-RELATED"/>
    <property type="match status" value="1"/>
</dbReference>
<dbReference type="InterPro" id="IPR050624">
    <property type="entry name" value="HTH-type_Tx_Regulator"/>
</dbReference>
<proteinExistence type="predicted"/>
<dbReference type="SUPFAM" id="SSF46689">
    <property type="entry name" value="Homeodomain-like"/>
    <property type="match status" value="1"/>
</dbReference>
<keyword evidence="1" id="KW-0678">Repressor</keyword>
<dbReference type="Pfam" id="PF08361">
    <property type="entry name" value="TetR_C_2"/>
    <property type="match status" value="1"/>
</dbReference>
<feature type="DNA-binding region" description="H-T-H motif" evidence="5">
    <location>
        <begin position="33"/>
        <end position="52"/>
    </location>
</feature>
<evidence type="ECO:0000256" key="1">
    <source>
        <dbReference type="ARBA" id="ARBA00022491"/>
    </source>
</evidence>
<feature type="domain" description="HTH tetR-type" evidence="6">
    <location>
        <begin position="10"/>
        <end position="70"/>
    </location>
</feature>
<dbReference type="InterPro" id="IPR009057">
    <property type="entry name" value="Homeodomain-like_sf"/>
</dbReference>